<sequence length="59" mass="7041">MVINWPPRGREKSVVNALLTHSFRTREFVRRVHGVAWYDGRKSWEVYARHPQSSLYLSL</sequence>
<accession>A0A564YT40</accession>
<protein>
    <submittedName>
        <fullName evidence="1">Uncharacterized protein</fullName>
    </submittedName>
</protein>
<gene>
    <name evidence="1" type="ORF">WMSIL1_LOCUS9313</name>
</gene>
<evidence type="ECO:0000313" key="1">
    <source>
        <dbReference type="EMBL" id="VUZ50395.1"/>
    </source>
</evidence>
<evidence type="ECO:0000313" key="2">
    <source>
        <dbReference type="Proteomes" id="UP000321570"/>
    </source>
</evidence>
<reference evidence="1 2" key="1">
    <citation type="submission" date="2019-07" db="EMBL/GenBank/DDBJ databases">
        <authorList>
            <person name="Jastrzebski P J."/>
            <person name="Paukszto L."/>
            <person name="Jastrzebski P J."/>
        </authorList>
    </citation>
    <scope>NUCLEOTIDE SEQUENCE [LARGE SCALE GENOMIC DNA]</scope>
    <source>
        <strain evidence="1 2">WMS-il1</strain>
    </source>
</reference>
<proteinExistence type="predicted"/>
<dbReference type="EMBL" id="CABIJS010000356">
    <property type="protein sequence ID" value="VUZ50395.1"/>
    <property type="molecule type" value="Genomic_DNA"/>
</dbReference>
<name>A0A564YT40_HYMDI</name>
<dbReference type="Proteomes" id="UP000321570">
    <property type="component" value="Unassembled WGS sequence"/>
</dbReference>
<dbReference type="AlphaFoldDB" id="A0A564YT40"/>
<keyword evidence="2" id="KW-1185">Reference proteome</keyword>
<organism evidence="1 2">
    <name type="scientific">Hymenolepis diminuta</name>
    <name type="common">Rat tapeworm</name>
    <dbReference type="NCBI Taxonomy" id="6216"/>
    <lineage>
        <taxon>Eukaryota</taxon>
        <taxon>Metazoa</taxon>
        <taxon>Spiralia</taxon>
        <taxon>Lophotrochozoa</taxon>
        <taxon>Platyhelminthes</taxon>
        <taxon>Cestoda</taxon>
        <taxon>Eucestoda</taxon>
        <taxon>Cyclophyllidea</taxon>
        <taxon>Hymenolepididae</taxon>
        <taxon>Hymenolepis</taxon>
    </lineage>
</organism>